<accession>A0ABV2NEL7</accession>
<evidence type="ECO:0000256" key="5">
    <source>
        <dbReference type="ARBA" id="ARBA00023110"/>
    </source>
</evidence>
<feature type="region of interest" description="Disordered" evidence="13">
    <location>
        <begin position="438"/>
        <end position="473"/>
    </location>
</feature>
<evidence type="ECO:0000256" key="2">
    <source>
        <dbReference type="ARBA" id="ARBA00005464"/>
    </source>
</evidence>
<protein>
    <recommendedName>
        <fullName evidence="4 10">Trigger factor</fullName>
        <shortName evidence="10">TF</shortName>
        <ecNumber evidence="3 10">5.2.1.8</ecNumber>
    </recommendedName>
    <alternativeName>
        <fullName evidence="9 10">PPIase</fullName>
    </alternativeName>
</protein>
<dbReference type="Pfam" id="PF05698">
    <property type="entry name" value="Trigger_C"/>
    <property type="match status" value="1"/>
</dbReference>
<evidence type="ECO:0000256" key="6">
    <source>
        <dbReference type="ARBA" id="ARBA00023186"/>
    </source>
</evidence>
<comment type="domain">
    <text evidence="10">Consists of 3 domains; the N-terminus binds the ribosome, the middle domain has PPIase activity, while the C-terminus has intrinsic chaperone activity on its own.</text>
</comment>
<evidence type="ECO:0000256" key="3">
    <source>
        <dbReference type="ARBA" id="ARBA00013194"/>
    </source>
</evidence>
<evidence type="ECO:0000313" key="15">
    <source>
        <dbReference type="EMBL" id="MET3864938.1"/>
    </source>
</evidence>
<dbReference type="HAMAP" id="MF_00303">
    <property type="entry name" value="Trigger_factor_Tig"/>
    <property type="match status" value="1"/>
</dbReference>
<dbReference type="SUPFAM" id="SSF109998">
    <property type="entry name" value="Triger factor/SurA peptide-binding domain-like"/>
    <property type="match status" value="1"/>
</dbReference>
<evidence type="ECO:0000256" key="4">
    <source>
        <dbReference type="ARBA" id="ARBA00016902"/>
    </source>
</evidence>
<proteinExistence type="inferred from homology"/>
<comment type="catalytic activity">
    <reaction evidence="1 10 11">
        <text>[protein]-peptidylproline (omega=180) = [protein]-peptidylproline (omega=0)</text>
        <dbReference type="Rhea" id="RHEA:16237"/>
        <dbReference type="Rhea" id="RHEA-COMP:10747"/>
        <dbReference type="Rhea" id="RHEA-COMP:10748"/>
        <dbReference type="ChEBI" id="CHEBI:83833"/>
        <dbReference type="ChEBI" id="CHEBI:83834"/>
        <dbReference type="EC" id="5.2.1.8"/>
    </reaction>
</comment>
<dbReference type="InterPro" id="IPR001179">
    <property type="entry name" value="PPIase_FKBP_dom"/>
</dbReference>
<evidence type="ECO:0000313" key="16">
    <source>
        <dbReference type="Proteomes" id="UP001549119"/>
    </source>
</evidence>
<feature type="compositionally biased region" description="Basic and acidic residues" evidence="13">
    <location>
        <begin position="456"/>
        <end position="473"/>
    </location>
</feature>
<dbReference type="Gene3D" id="3.10.50.40">
    <property type="match status" value="1"/>
</dbReference>
<organism evidence="15 16">
    <name type="scientific">Methylobacterium radiotolerans</name>
    <dbReference type="NCBI Taxonomy" id="31998"/>
    <lineage>
        <taxon>Bacteria</taxon>
        <taxon>Pseudomonadati</taxon>
        <taxon>Pseudomonadota</taxon>
        <taxon>Alphaproteobacteria</taxon>
        <taxon>Hyphomicrobiales</taxon>
        <taxon>Methylobacteriaceae</taxon>
        <taxon>Methylobacterium</taxon>
    </lineage>
</organism>
<dbReference type="Proteomes" id="UP001549119">
    <property type="component" value="Unassembled WGS sequence"/>
</dbReference>
<dbReference type="InterPro" id="IPR008880">
    <property type="entry name" value="Trigger_fac_C"/>
</dbReference>
<dbReference type="InterPro" id="IPR005215">
    <property type="entry name" value="Trig_fac"/>
</dbReference>
<keyword evidence="6 10" id="KW-0143">Chaperone</keyword>
<dbReference type="EC" id="5.2.1.8" evidence="3 10"/>
<dbReference type="NCBIfam" id="TIGR00115">
    <property type="entry name" value="tig"/>
    <property type="match status" value="1"/>
</dbReference>
<dbReference type="Pfam" id="PF05697">
    <property type="entry name" value="Trigger_N"/>
    <property type="match status" value="1"/>
</dbReference>
<keyword evidence="5 10" id="KW-0697">Rotamase</keyword>
<evidence type="ECO:0000256" key="1">
    <source>
        <dbReference type="ARBA" id="ARBA00000971"/>
    </source>
</evidence>
<dbReference type="RefSeq" id="WP_024828280.1">
    <property type="nucleotide sequence ID" value="NZ_CP090579.1"/>
</dbReference>
<dbReference type="InterPro" id="IPR008881">
    <property type="entry name" value="Trigger_fac_ribosome-bd_bac"/>
</dbReference>
<keyword evidence="16" id="KW-1185">Reference proteome</keyword>
<comment type="subcellular location">
    <subcellularLocation>
        <location evidence="10">Cytoplasm</location>
    </subcellularLocation>
    <text evidence="10">About half TF is bound to the ribosome near the polypeptide exit tunnel while the other half is free in the cytoplasm.</text>
</comment>
<reference evidence="15 16" key="1">
    <citation type="submission" date="2024-06" db="EMBL/GenBank/DDBJ databases">
        <title>Genomics of switchgrass bacterial isolates.</title>
        <authorList>
            <person name="Shade A."/>
        </authorList>
    </citation>
    <scope>NUCLEOTIDE SEQUENCE [LARGE SCALE GENOMIC DNA]</scope>
    <source>
        <strain evidence="15 16">PvP084</strain>
    </source>
</reference>
<dbReference type="PANTHER" id="PTHR30560">
    <property type="entry name" value="TRIGGER FACTOR CHAPERONE AND PEPTIDYL-PROLYL CIS/TRANS ISOMERASE"/>
    <property type="match status" value="1"/>
</dbReference>
<keyword evidence="10 12" id="KW-0131">Cell cycle</keyword>
<evidence type="ECO:0000256" key="8">
    <source>
        <dbReference type="ARBA" id="ARBA00024849"/>
    </source>
</evidence>
<keyword evidence="10 12" id="KW-0132">Cell division</keyword>
<evidence type="ECO:0000256" key="12">
    <source>
        <dbReference type="RuleBase" id="RU003914"/>
    </source>
</evidence>
<dbReference type="EMBL" id="JBEPNW010000002">
    <property type="protein sequence ID" value="MET3864938.1"/>
    <property type="molecule type" value="Genomic_DNA"/>
</dbReference>
<evidence type="ECO:0000259" key="14">
    <source>
        <dbReference type="PROSITE" id="PS50059"/>
    </source>
</evidence>
<evidence type="ECO:0000256" key="7">
    <source>
        <dbReference type="ARBA" id="ARBA00023235"/>
    </source>
</evidence>
<dbReference type="InterPro" id="IPR046357">
    <property type="entry name" value="PPIase_dom_sf"/>
</dbReference>
<keyword evidence="10" id="KW-0963">Cytoplasm</keyword>
<sequence>MQVTEINAQGLKREFQVLLAAQELEERLTNELSGMKDKVQLKGFRPGKVPVAHLRKVYGRSVMAEVVQNAVNEANRQIVTDNGLKLALEPQVEFPTDQAEVEKALDAKGDLAFKVALEVMPSFELADLSDVSLTKLVAKPSDAEVDEALDRMAGQSRPFTEREEGAEAQSGDRVTIDFVGRIDGEEFQGGKGEGIDLELGSGSFIPGFEDQLVGAKVGDKRLVKVTFPESYGAEHLAGKDAEFDVTVTKIQAAGEAKIDDEFAKSMGMESLEKLREAVSEAIGRDFEAASRRRLKKELLDALDGKYAFELPPSLVAQEFAAVWAQVEQDLKTRGKTFEDEDTTEEKAQAEYRKIAERRVRLGLVLAQVGESADIKVSDEEVNQALIARVRQFPGQEQQVWDFYRKNAQALAELRAPLFEEKVVDHVLGQVKLVEEPVSKEALFADEDDDDTTGGKPADKAEAKDESKTEAKAD</sequence>
<name>A0ABV2NEL7_9HYPH</name>
<dbReference type="InterPro" id="IPR037041">
    <property type="entry name" value="Trigger_fac_C_sf"/>
</dbReference>
<dbReference type="Gene3D" id="1.10.3120.10">
    <property type="entry name" value="Trigger factor, C-terminal domain"/>
    <property type="match status" value="1"/>
</dbReference>
<evidence type="ECO:0000256" key="13">
    <source>
        <dbReference type="SAM" id="MobiDB-lite"/>
    </source>
</evidence>
<comment type="function">
    <text evidence="8 10">Involved in protein export. Acts as a chaperone by maintaining the newly synthesized protein in an open conformation. Functions as a peptidyl-prolyl cis-trans isomerase.</text>
</comment>
<evidence type="ECO:0000256" key="10">
    <source>
        <dbReference type="HAMAP-Rule" id="MF_00303"/>
    </source>
</evidence>
<dbReference type="PIRSF" id="PIRSF003095">
    <property type="entry name" value="Trigger_factor"/>
    <property type="match status" value="1"/>
</dbReference>
<comment type="caution">
    <text evidence="15">The sequence shown here is derived from an EMBL/GenBank/DDBJ whole genome shotgun (WGS) entry which is preliminary data.</text>
</comment>
<dbReference type="Gene3D" id="3.30.70.1050">
    <property type="entry name" value="Trigger factor ribosome-binding domain"/>
    <property type="match status" value="1"/>
</dbReference>
<keyword evidence="7 10" id="KW-0413">Isomerase</keyword>
<dbReference type="InterPro" id="IPR027304">
    <property type="entry name" value="Trigger_fact/SurA_dom_sf"/>
</dbReference>
<evidence type="ECO:0000256" key="9">
    <source>
        <dbReference type="ARBA" id="ARBA00029986"/>
    </source>
</evidence>
<dbReference type="PROSITE" id="PS50059">
    <property type="entry name" value="FKBP_PPIASE"/>
    <property type="match status" value="1"/>
</dbReference>
<gene>
    <name evidence="10" type="primary">tig</name>
    <name evidence="15" type="ORF">ABIC20_002247</name>
</gene>
<feature type="domain" description="PPIase FKBP-type" evidence="14">
    <location>
        <begin position="171"/>
        <end position="234"/>
    </location>
</feature>
<comment type="similarity">
    <text evidence="2 10 12">Belongs to the FKBP-type PPIase family. Tig subfamily.</text>
</comment>
<evidence type="ECO:0000256" key="11">
    <source>
        <dbReference type="PROSITE-ProRule" id="PRU00277"/>
    </source>
</evidence>
<dbReference type="InterPro" id="IPR036611">
    <property type="entry name" value="Trigger_fac_ribosome-bd_sf"/>
</dbReference>
<dbReference type="PANTHER" id="PTHR30560:SF3">
    <property type="entry name" value="TRIGGER FACTOR-LIKE PROTEIN TIG, CHLOROPLASTIC"/>
    <property type="match status" value="1"/>
</dbReference>
<dbReference type="Pfam" id="PF00254">
    <property type="entry name" value="FKBP_C"/>
    <property type="match status" value="1"/>
</dbReference>
<dbReference type="SUPFAM" id="SSF102735">
    <property type="entry name" value="Trigger factor ribosome-binding domain"/>
    <property type="match status" value="1"/>
</dbReference>
<dbReference type="SUPFAM" id="SSF54534">
    <property type="entry name" value="FKBP-like"/>
    <property type="match status" value="1"/>
</dbReference>